<accession>A0A0B1MHG3</accession>
<dbReference type="RefSeq" id="WP_000613841.1">
    <property type="nucleotide sequence ID" value="NZ_AP027254.1"/>
</dbReference>
<dbReference type="Proteomes" id="UP001208624">
    <property type="component" value="Unassembled WGS sequence"/>
</dbReference>
<dbReference type="EMBL" id="CP070393">
    <property type="protein sequence ID" value="QRZ99450.1"/>
    <property type="molecule type" value="Genomic_DNA"/>
</dbReference>
<name>A0A0B1MHG3_ECOLX</name>
<reference evidence="1" key="2">
    <citation type="submission" date="2023-06" db="EMBL/GenBank/DDBJ databases">
        <title>Deciphering the underlying mechanisms mediating the transmission of blaNDM gene from human to animals in China.</title>
        <authorList>
            <person name="Chen K."/>
            <person name="Chen S."/>
        </authorList>
    </citation>
    <scope>NUCLEOTIDE SEQUENCE</scope>
    <source>
        <strain evidence="1">1199</strain>
    </source>
</reference>
<sequence length="189" mass="21867">MIQDLLIEAISHDRMHKKLNELNCYFYNRKHETQIRDELVVILNQISTLTALSEHPKLGIGAVDISLYNQSILTSEHNGNVATIEIKHHYPKDLLYRQVQEDIISDISRVIVSPTTHFIHIIQQRTRINTPSFGQVKFLERDASDISTYVQCLEELSSFPSIFHKKSICIEVLGEIMSTYTFNVYSFDN</sequence>
<organism evidence="2 3">
    <name type="scientific">Escherichia coli</name>
    <dbReference type="NCBI Taxonomy" id="562"/>
    <lineage>
        <taxon>Bacteria</taxon>
        <taxon>Pseudomonadati</taxon>
        <taxon>Pseudomonadota</taxon>
        <taxon>Gammaproteobacteria</taxon>
        <taxon>Enterobacterales</taxon>
        <taxon>Enterobacteriaceae</taxon>
        <taxon>Escherichia</taxon>
    </lineage>
</organism>
<dbReference type="Proteomes" id="UP000663166">
    <property type="component" value="Chromosome"/>
</dbReference>
<proteinExistence type="predicted"/>
<evidence type="ECO:0000313" key="2">
    <source>
        <dbReference type="EMBL" id="QRZ99450.1"/>
    </source>
</evidence>
<reference evidence="2" key="1">
    <citation type="submission" date="2021-02" db="EMBL/GenBank/DDBJ databases">
        <title>Co-localization of colistin and carbapenem -resistance genes on a novel transferable IncHI2 plasmid in Escherichia coli from chicken-origin.</title>
        <authorList>
            <person name="Hoffmann M."/>
            <person name="Balkey M."/>
            <person name="Ronco T."/>
            <person name="Hendriksen R.S."/>
        </authorList>
    </citation>
    <scope>NUCLEOTIDE SEQUENCE</scope>
    <source>
        <strain evidence="2">CFSAN083829</strain>
    </source>
</reference>
<gene>
    <name evidence="2" type="ORF">JNP96_11090</name>
    <name evidence="1" type="ORF">OFN31_23200</name>
</gene>
<evidence type="ECO:0000313" key="1">
    <source>
        <dbReference type="EMBL" id="MCV5624630.1"/>
    </source>
</evidence>
<dbReference type="EMBL" id="JAOVKC010000044">
    <property type="protein sequence ID" value="MCV5624630.1"/>
    <property type="molecule type" value="Genomic_DNA"/>
</dbReference>
<dbReference type="AlphaFoldDB" id="A0A0B1MHG3"/>
<protein>
    <submittedName>
        <fullName evidence="2">Uncharacterized protein</fullName>
    </submittedName>
</protein>
<evidence type="ECO:0000313" key="3">
    <source>
        <dbReference type="Proteomes" id="UP000663166"/>
    </source>
</evidence>